<protein>
    <recommendedName>
        <fullName evidence="2">NADH dehydrogenase [ubiquinone] 1 alpha subcomplex subunit</fullName>
    </recommendedName>
</protein>
<comment type="subcellular location">
    <subcellularLocation>
        <location evidence="2">Mitochondrion inner membrane</location>
        <topology evidence="2">Peripheral membrane protein</topology>
        <orientation evidence="2">Matrix side</orientation>
    </subcellularLocation>
</comment>
<name>F4P0G7_BATDJ</name>
<dbReference type="EMBL" id="GL882882">
    <property type="protein sequence ID" value="EGF81587.1"/>
    <property type="molecule type" value="Genomic_DNA"/>
</dbReference>
<dbReference type="Pfam" id="PF05071">
    <property type="entry name" value="NDUFA12"/>
    <property type="match status" value="1"/>
</dbReference>
<keyword evidence="2" id="KW-0249">Electron transport</keyword>
<evidence type="ECO:0000256" key="1">
    <source>
        <dbReference type="ARBA" id="ARBA00007355"/>
    </source>
</evidence>
<accession>F4P0G7</accession>
<reference evidence="3 4" key="1">
    <citation type="submission" date="2009-12" db="EMBL/GenBank/DDBJ databases">
        <title>The draft genome of Batrachochytrium dendrobatidis.</title>
        <authorList>
            <consortium name="US DOE Joint Genome Institute (JGI-PGF)"/>
            <person name="Kuo A."/>
            <person name="Salamov A."/>
            <person name="Schmutz J."/>
            <person name="Lucas S."/>
            <person name="Pitluck S."/>
            <person name="Rosenblum E."/>
            <person name="Stajich J."/>
            <person name="Eisen M."/>
            <person name="Grigoriev I.V."/>
        </authorList>
    </citation>
    <scope>NUCLEOTIDE SEQUENCE [LARGE SCALE GENOMIC DNA]</scope>
    <source>
        <strain evidence="4">JAM81 / FGSC 10211</strain>
    </source>
</reference>
<keyword evidence="4" id="KW-1185">Reference proteome</keyword>
<comment type="similarity">
    <text evidence="1 2">Belongs to the complex I NDUFA12 subunit family.</text>
</comment>
<dbReference type="PANTHER" id="PTHR12910:SF2">
    <property type="entry name" value="NADH DEHYDROGENASE [UBIQUINONE] 1 ALPHA SUBCOMPLEX SUBUNIT 12"/>
    <property type="match status" value="1"/>
</dbReference>
<dbReference type="GeneID" id="18242817"/>
<dbReference type="PANTHER" id="PTHR12910">
    <property type="entry name" value="NADH-UBIQUINONE OXIDOREDUCTASE SUBUNIT B17.2"/>
    <property type="match status" value="1"/>
</dbReference>
<dbReference type="AlphaFoldDB" id="F4P0G7"/>
<evidence type="ECO:0000256" key="2">
    <source>
        <dbReference type="RuleBase" id="RU363103"/>
    </source>
</evidence>
<dbReference type="GO" id="GO:0045271">
    <property type="term" value="C:respiratory chain complex I"/>
    <property type="evidence" value="ECO:0000318"/>
    <property type="project" value="GO_Central"/>
</dbReference>
<dbReference type="RefSeq" id="XP_006678251.1">
    <property type="nucleotide sequence ID" value="XM_006678188.1"/>
</dbReference>
<comment type="function">
    <text evidence="2">Accessory subunit of the mitochondrial membrane respiratory chain NADH dehydrogenase (Complex I), that is believed not to be involved in catalysis. Complex I functions in the transfer of electrons from NADH to the respiratory chain. The immediate electron acceptor for the enzyme is believed to be ubiquinone.</text>
</comment>
<dbReference type="InParanoid" id="F4P0G7"/>
<sequence length="131" mass="15200">MSVYRNGVAKSIQNKGLFQTAKEAMYIGQPKTGTLVGTDKFGNKYYENPEDMQGRNRWVFYKRPDFDATQAPPEWHQWLHRISDDIPTEKTLPKPFYAQESRENMTGTRGAFKTYNTTVSKITAWEPKVSR</sequence>
<dbReference type="Proteomes" id="UP000007241">
    <property type="component" value="Unassembled WGS sequence"/>
</dbReference>
<keyword evidence="2" id="KW-0496">Mitochondrion</keyword>
<dbReference type="HOGENOM" id="CLU_110455_2_1_1"/>
<keyword evidence="2" id="KW-0472">Membrane</keyword>
<dbReference type="STRING" id="684364.F4P0G7"/>
<evidence type="ECO:0000313" key="3">
    <source>
        <dbReference type="EMBL" id="EGF81587.1"/>
    </source>
</evidence>
<evidence type="ECO:0000313" key="4">
    <source>
        <dbReference type="Proteomes" id="UP000007241"/>
    </source>
</evidence>
<gene>
    <name evidence="3" type="ORF">BATDEDRAFT_87535</name>
</gene>
<dbReference type="GO" id="GO:0005743">
    <property type="term" value="C:mitochondrial inner membrane"/>
    <property type="evidence" value="ECO:0007669"/>
    <property type="project" value="UniProtKB-SubCell"/>
</dbReference>
<organism evidence="3 4">
    <name type="scientific">Batrachochytrium dendrobatidis (strain JAM81 / FGSC 10211)</name>
    <name type="common">Frog chytrid fungus</name>
    <dbReference type="NCBI Taxonomy" id="684364"/>
    <lineage>
        <taxon>Eukaryota</taxon>
        <taxon>Fungi</taxon>
        <taxon>Fungi incertae sedis</taxon>
        <taxon>Chytridiomycota</taxon>
        <taxon>Chytridiomycota incertae sedis</taxon>
        <taxon>Chytridiomycetes</taxon>
        <taxon>Rhizophydiales</taxon>
        <taxon>Rhizophydiales incertae sedis</taxon>
        <taxon>Batrachochytrium</taxon>
    </lineage>
</organism>
<keyword evidence="2" id="KW-0679">Respiratory chain</keyword>
<dbReference type="InterPro" id="IPR007763">
    <property type="entry name" value="NDUFA12"/>
</dbReference>
<keyword evidence="2" id="KW-0999">Mitochondrion inner membrane</keyword>
<dbReference type="OMA" id="WHGWIHH"/>
<keyword evidence="2" id="KW-0813">Transport</keyword>
<proteinExistence type="inferred from homology"/>
<dbReference type="OrthoDB" id="274641at2759"/>